<dbReference type="OrthoDB" id="7862954at2"/>
<dbReference type="KEGG" id="rce:RC1_1394"/>
<feature type="region of interest" description="Disordered" evidence="1">
    <location>
        <begin position="1"/>
        <end position="31"/>
    </location>
</feature>
<dbReference type="InterPro" id="IPR019301">
    <property type="entry name" value="Flagellar_prot_FlgJ_N"/>
</dbReference>
<name>B6IT40_RHOCS</name>
<dbReference type="HOGENOM" id="CLU_155700_1_0_5"/>
<reference evidence="3 4" key="1">
    <citation type="journal article" date="2010" name="BMC Genomics">
        <title>Metabolic flexibility revealed in the genome of the cyst-forming alpha-1 proteobacterium Rhodospirillum centenum.</title>
        <authorList>
            <person name="Lu Y.K."/>
            <person name="Marden J."/>
            <person name="Han M."/>
            <person name="Swingley W.D."/>
            <person name="Mastrian S.D."/>
            <person name="Chowdhury S.R."/>
            <person name="Hao J."/>
            <person name="Helmy T."/>
            <person name="Kim S."/>
            <person name="Kurdoglu A.A."/>
            <person name="Matthies H.J."/>
            <person name="Rollo D."/>
            <person name="Stothard P."/>
            <person name="Blankenship R.E."/>
            <person name="Bauer C.E."/>
            <person name="Touchman J.W."/>
        </authorList>
    </citation>
    <scope>NUCLEOTIDE SEQUENCE [LARGE SCALE GENOMIC DNA]</scope>
    <source>
        <strain evidence="4">ATCC 51521 / SW</strain>
    </source>
</reference>
<evidence type="ECO:0000313" key="4">
    <source>
        <dbReference type="Proteomes" id="UP000001591"/>
    </source>
</evidence>
<accession>B6IT40</accession>
<dbReference type="EMBL" id="CP000613">
    <property type="protein sequence ID" value="ACI98798.1"/>
    <property type="molecule type" value="Genomic_DNA"/>
</dbReference>
<proteinExistence type="predicted"/>
<dbReference type="Proteomes" id="UP000001591">
    <property type="component" value="Chromosome"/>
</dbReference>
<evidence type="ECO:0000313" key="3">
    <source>
        <dbReference type="EMBL" id="ACI98798.1"/>
    </source>
</evidence>
<keyword evidence="4" id="KW-1185">Reference proteome</keyword>
<organism evidence="3 4">
    <name type="scientific">Rhodospirillum centenum (strain ATCC 51521 / SW)</name>
    <dbReference type="NCBI Taxonomy" id="414684"/>
    <lineage>
        <taxon>Bacteria</taxon>
        <taxon>Pseudomonadati</taxon>
        <taxon>Pseudomonadota</taxon>
        <taxon>Alphaproteobacteria</taxon>
        <taxon>Rhodospirillales</taxon>
        <taxon>Rhodospirillaceae</taxon>
        <taxon>Rhodospirillum</taxon>
    </lineage>
</organism>
<dbReference type="AlphaFoldDB" id="B6IT40"/>
<protein>
    <submittedName>
        <fullName evidence="3">Chemotactic signal-response protein CheL, putative</fullName>
    </submittedName>
</protein>
<evidence type="ECO:0000259" key="2">
    <source>
        <dbReference type="Pfam" id="PF10135"/>
    </source>
</evidence>
<evidence type="ECO:0000256" key="1">
    <source>
        <dbReference type="SAM" id="MobiDB-lite"/>
    </source>
</evidence>
<feature type="domain" description="Flagellar protein FlgJ N-terminal" evidence="2">
    <location>
        <begin position="52"/>
        <end position="99"/>
    </location>
</feature>
<dbReference type="STRING" id="414684.RC1_1394"/>
<dbReference type="Pfam" id="PF10135">
    <property type="entry name" value="Rod-binding"/>
    <property type="match status" value="1"/>
</dbReference>
<sequence>MDGMSLSPPGLDQSTLTRSAPRLNLGRTATPAQIDRSAQEFEGVFISQMLSHMWSSVEVDPVFGGGPAEETFRGLMIEEQGKAIAKAGGLGIADHVRRQLLLIQEMQLQESGQELPQ</sequence>
<gene>
    <name evidence="3" type="primary">cheL</name>
    <name evidence="3" type="ordered locus">RC1_1394</name>
</gene>
<dbReference type="eggNOG" id="COG3951">
    <property type="taxonomic scope" value="Bacteria"/>
</dbReference>